<dbReference type="Pfam" id="PF05272">
    <property type="entry name" value="VapE-like_dom"/>
    <property type="match status" value="1"/>
</dbReference>
<evidence type="ECO:0000313" key="3">
    <source>
        <dbReference type="EMBL" id="QGU96832.1"/>
    </source>
</evidence>
<feature type="compositionally biased region" description="Basic and acidic residues" evidence="1">
    <location>
        <begin position="223"/>
        <end position="232"/>
    </location>
</feature>
<feature type="domain" description="Virulence-associated protein E-like" evidence="2">
    <location>
        <begin position="480"/>
        <end position="698"/>
    </location>
</feature>
<accession>A0A6I6ESV7</accession>
<name>A0A6I6ESV7_9CLOT</name>
<dbReference type="AlphaFoldDB" id="A0A6I6ESV7"/>
<feature type="region of interest" description="Disordered" evidence="1">
    <location>
        <begin position="208"/>
        <end position="232"/>
    </location>
</feature>
<sequence>MEQGKIKLQHDGAITISTGKGRKETKWSNREIKWSQLVERLSRTTYTSETFEEYKSLPKSEQDNIKDIGGFVGGFLEEGKRRSSKVKYRSIITLDADYGQGRLWDTIELLFDFACCMHSTHKHSKGKPRLRLVIPLDRPVSPEEYEAVARKVAYEIGIDYFDDTTYEASRLMYWPSTSRDGIFEFNFQDTTWLNPDEILSRYENWKDTSKWPKSSRTAKERRKLAERQGSPREKGGLIGAFCRSYNIHKAIEKFLSDVYTPCMEENRYTYAKGSTWGGLVLYEDGDFAFSHHGTDPASGKLCNAFDLVRIHKFGELDEEVDINTPTVKLPSYEAMIDFVIKDEEIRLKLGEERLRSAKEDFSIMDEDVEIDTEWLKLLEVNKRGAYKPTIENIVLILENDPYLKGKIALNEFSHRTMIRGNLPWHQIENSIEGDPWKDSDDSSLRHYLESVYEIVAPNKINDGFLIVAERNKYHPIREYLNSLKWDGNKRVDNLLIDYLGAEDNPYIRTVTRKALSAAVARVFTPGVKFDYMLVLLGKQGIGKSHIISLLGQGWYSDSLSTVQGKDAYEQLQDAWIIEMAELSATKKAEAEAVKHFISKREDIYRVAYGRRVTKFPRQCVFFGTTNDNQFLKDKTGNRRFWPIEVGVCSRKKNLWTDLTQHEIDQIWAEALELWKKGENLFLEAEIEKEAVKKQEQHTEQSLKEGLIREYLDMLLPENWSSLDIGGRRRFIHGSEFGMAEEGTVKRDKVCAMEIWVELFQGEPKQMTPMQSREINDILRMIEGWESYSKGTGKLRFGKTYGLQKAFVKEEFIET</sequence>
<evidence type="ECO:0000256" key="1">
    <source>
        <dbReference type="SAM" id="MobiDB-lite"/>
    </source>
</evidence>
<dbReference type="PANTHER" id="PTHR34985:SF1">
    <property type="entry name" value="SLR0554 PROTEIN"/>
    <property type="match status" value="1"/>
</dbReference>
<dbReference type="EMBL" id="CP046522">
    <property type="protein sequence ID" value="QGU96832.1"/>
    <property type="molecule type" value="Genomic_DNA"/>
</dbReference>
<dbReference type="Proteomes" id="UP000422764">
    <property type="component" value="Chromosome"/>
</dbReference>
<dbReference type="InterPro" id="IPR007936">
    <property type="entry name" value="VapE-like_dom"/>
</dbReference>
<gene>
    <name evidence="3" type="ORF">GOM49_10230</name>
</gene>
<organism evidence="3 4">
    <name type="scientific">Clostridium bovifaecis</name>
    <dbReference type="NCBI Taxonomy" id="2184719"/>
    <lineage>
        <taxon>Bacteria</taxon>
        <taxon>Bacillati</taxon>
        <taxon>Bacillota</taxon>
        <taxon>Clostridia</taxon>
        <taxon>Eubacteriales</taxon>
        <taxon>Clostridiaceae</taxon>
        <taxon>Clostridium</taxon>
    </lineage>
</organism>
<keyword evidence="4" id="KW-1185">Reference proteome</keyword>
<evidence type="ECO:0000259" key="2">
    <source>
        <dbReference type="Pfam" id="PF05272"/>
    </source>
</evidence>
<reference evidence="3 4" key="1">
    <citation type="submission" date="2019-12" db="EMBL/GenBank/DDBJ databases">
        <title>Genome sequenceing of Clostridium bovifaecis.</title>
        <authorList>
            <person name="Yao Y."/>
        </authorList>
    </citation>
    <scope>NUCLEOTIDE SEQUENCE [LARGE SCALE GENOMIC DNA]</scope>
    <source>
        <strain evidence="3 4">BXX</strain>
    </source>
</reference>
<dbReference type="PANTHER" id="PTHR34985">
    <property type="entry name" value="SLR0554 PROTEIN"/>
    <property type="match status" value="1"/>
</dbReference>
<protein>
    <recommendedName>
        <fullName evidence="2">Virulence-associated protein E-like domain-containing protein</fullName>
    </recommendedName>
</protein>
<proteinExistence type="predicted"/>
<evidence type="ECO:0000313" key="4">
    <source>
        <dbReference type="Proteomes" id="UP000422764"/>
    </source>
</evidence>